<dbReference type="GO" id="GO:0009055">
    <property type="term" value="F:electron transfer activity"/>
    <property type="evidence" value="ECO:0007669"/>
    <property type="project" value="UniProtKB-UniRule"/>
</dbReference>
<evidence type="ECO:0000256" key="2">
    <source>
        <dbReference type="ARBA" id="ARBA00022643"/>
    </source>
</evidence>
<sequence length="220" mass="23784">MEVPANERGKSGAHLLHIVGSPRKDGISASIDVAERFIEAWMGQDASRTVYTLDVWKTELPSFDGAALEAKYASLAGIEMSGEAAKVWGRIGEMGELFHAADVIVMGVPMWNFGIPYRLKHLIDAVTQKNVLYKFDGQNLIGTLVGRKLVVVAARGASLGGDYPEKDFDHQLAYLRTWARMVGITDVHSIVVEGTLFGPEADAAARGAARESARSLGKSL</sequence>
<dbReference type="HAMAP" id="MF_01216">
    <property type="entry name" value="Azoreductase_type1"/>
    <property type="match status" value="1"/>
</dbReference>
<dbReference type="PANTHER" id="PTHR43741:SF4">
    <property type="entry name" value="FMN-DEPENDENT NADH:QUINONE OXIDOREDUCTASE"/>
    <property type="match status" value="1"/>
</dbReference>
<comment type="cofactor">
    <cofactor evidence="6">
        <name>FMN</name>
        <dbReference type="ChEBI" id="CHEBI:58210"/>
    </cofactor>
    <text evidence="6">Binds 1 FMN per subunit.</text>
</comment>
<evidence type="ECO:0000313" key="8">
    <source>
        <dbReference type="EMBL" id="MCW3714031.1"/>
    </source>
</evidence>
<evidence type="ECO:0000256" key="6">
    <source>
        <dbReference type="HAMAP-Rule" id="MF_01216"/>
    </source>
</evidence>
<evidence type="ECO:0000256" key="1">
    <source>
        <dbReference type="ARBA" id="ARBA00022630"/>
    </source>
</evidence>
<dbReference type="InterPro" id="IPR003680">
    <property type="entry name" value="Flavodoxin_fold"/>
</dbReference>
<dbReference type="Proteomes" id="UP000191686">
    <property type="component" value="Unassembled WGS sequence"/>
</dbReference>
<accession>A0ABD4UIZ9</accession>
<keyword evidence="1 6" id="KW-0285">Flavoprotein</keyword>
<reference evidence="8 9" key="1">
    <citation type="journal article" date="2017" name="Front. Microbiol.">
        <title>Genomics reveals a unique clone of Burkholderia cenocepacia harbouring an actively excising novel genomic island.</title>
        <authorList>
            <person name="Patil P."/>
            <person name="Mali S."/>
            <person name="Midha S."/>
            <person name="Gautam V."/>
            <person name="Dash L."/>
            <person name="Kumar S."/>
            <person name="Shastri J."/>
            <person name="Singhal L."/>
            <person name="Patil P.B."/>
        </authorList>
    </citation>
    <scope>NUCLEOTIDE SEQUENCE [LARGE SCALE GENOMIC DNA]</scope>
    <source>
        <strain evidence="8 9">BC-19</strain>
    </source>
</reference>
<dbReference type="EMBL" id="JYMX02000018">
    <property type="protein sequence ID" value="MCW3714031.1"/>
    <property type="molecule type" value="Genomic_DNA"/>
</dbReference>
<organism evidence="8 9">
    <name type="scientific">Burkholderia cenocepacia</name>
    <dbReference type="NCBI Taxonomy" id="95486"/>
    <lineage>
        <taxon>Bacteria</taxon>
        <taxon>Pseudomonadati</taxon>
        <taxon>Pseudomonadota</taxon>
        <taxon>Betaproteobacteria</taxon>
        <taxon>Burkholderiales</taxon>
        <taxon>Burkholderiaceae</taxon>
        <taxon>Burkholderia</taxon>
        <taxon>Burkholderia cepacia complex</taxon>
    </lineage>
</organism>
<evidence type="ECO:0000256" key="4">
    <source>
        <dbReference type="ARBA" id="ARBA00023027"/>
    </source>
</evidence>
<comment type="caution">
    <text evidence="6">Lacks conserved residue(s) required for the propagation of feature annotation.</text>
</comment>
<dbReference type="PANTHER" id="PTHR43741">
    <property type="entry name" value="FMN-DEPENDENT NADH-AZOREDUCTASE 1"/>
    <property type="match status" value="1"/>
</dbReference>
<keyword evidence="4 6" id="KW-0520">NAD</keyword>
<keyword evidence="2 6" id="KW-0288">FMN</keyword>
<dbReference type="InterPro" id="IPR050104">
    <property type="entry name" value="FMN-dep_NADH:Q_OxRdtase_AzoR1"/>
</dbReference>
<dbReference type="Pfam" id="PF02525">
    <property type="entry name" value="Flavodoxin_2"/>
    <property type="match status" value="1"/>
</dbReference>
<feature type="binding site" evidence="6">
    <location>
        <begin position="28"/>
        <end position="30"/>
    </location>
    <ligand>
        <name>FMN</name>
        <dbReference type="ChEBI" id="CHEBI:58210"/>
    </ligand>
</feature>
<comment type="subunit">
    <text evidence="6">Homodimer.</text>
</comment>
<dbReference type="InterPro" id="IPR029039">
    <property type="entry name" value="Flavoprotein-like_sf"/>
</dbReference>
<gene>
    <name evidence="6" type="primary">azoR</name>
    <name evidence="8" type="ORF">UE95_022325</name>
</gene>
<keyword evidence="3 6" id="KW-0560">Oxidoreductase</keyword>
<comment type="function">
    <text evidence="6">Quinone reductase that provides resistance to thiol-specific stress caused by electrophilic quinones.</text>
</comment>
<feature type="binding site" evidence="6">
    <location>
        <position position="21"/>
    </location>
    <ligand>
        <name>FMN</name>
        <dbReference type="ChEBI" id="CHEBI:58210"/>
    </ligand>
</feature>
<evidence type="ECO:0000256" key="5">
    <source>
        <dbReference type="ARBA" id="ARBA00048542"/>
    </source>
</evidence>
<dbReference type="AlphaFoldDB" id="A0ABD4UIZ9"/>
<dbReference type="RefSeq" id="WP_080323989.1">
    <property type="nucleotide sequence ID" value="NZ_JAIMII010000035.1"/>
</dbReference>
<dbReference type="InterPro" id="IPR023048">
    <property type="entry name" value="NADH:quinone_OxRdtase_FMN_depd"/>
</dbReference>
<dbReference type="EC" id="1.6.5.-" evidence="6"/>
<comment type="similarity">
    <text evidence="6">Belongs to the azoreductase type 1 family.</text>
</comment>
<evidence type="ECO:0000313" key="9">
    <source>
        <dbReference type="Proteomes" id="UP000191686"/>
    </source>
</evidence>
<feature type="domain" description="Flavodoxin-like fold" evidence="7">
    <location>
        <begin position="14"/>
        <end position="214"/>
    </location>
</feature>
<dbReference type="GO" id="GO:0016652">
    <property type="term" value="F:oxidoreductase activity, acting on NAD(P)H as acceptor"/>
    <property type="evidence" value="ECO:0007669"/>
    <property type="project" value="UniProtKB-UniRule"/>
</dbReference>
<dbReference type="EC" id="1.7.1.17" evidence="6"/>
<dbReference type="GO" id="GO:0010181">
    <property type="term" value="F:FMN binding"/>
    <property type="evidence" value="ECO:0007669"/>
    <property type="project" value="UniProtKB-UniRule"/>
</dbReference>
<feature type="binding site" evidence="6">
    <location>
        <begin position="110"/>
        <end position="113"/>
    </location>
    <ligand>
        <name>FMN</name>
        <dbReference type="ChEBI" id="CHEBI:58210"/>
    </ligand>
</feature>
<comment type="catalytic activity">
    <reaction evidence="5">
        <text>N,N-dimethyl-1,4-phenylenediamine + anthranilate + 2 NAD(+) = 2-(4-dimethylaminophenyl)diazenylbenzoate + 2 NADH + 2 H(+)</text>
        <dbReference type="Rhea" id="RHEA:55872"/>
        <dbReference type="ChEBI" id="CHEBI:15378"/>
        <dbReference type="ChEBI" id="CHEBI:15783"/>
        <dbReference type="ChEBI" id="CHEBI:16567"/>
        <dbReference type="ChEBI" id="CHEBI:57540"/>
        <dbReference type="ChEBI" id="CHEBI:57945"/>
        <dbReference type="ChEBI" id="CHEBI:71579"/>
        <dbReference type="EC" id="1.7.1.17"/>
    </reaction>
    <physiologicalReaction direction="right-to-left" evidence="5">
        <dbReference type="Rhea" id="RHEA:55874"/>
    </physiologicalReaction>
</comment>
<comment type="function">
    <text evidence="6">Also exhibits azoreductase activity. Catalyzes the reductive cleavage of the azo bond in aromatic azo compounds to the corresponding amines.</text>
</comment>
<comment type="caution">
    <text evidence="8">The sequence shown here is derived from an EMBL/GenBank/DDBJ whole genome shotgun (WGS) entry which is preliminary data.</text>
</comment>
<protein>
    <recommendedName>
        <fullName evidence="6">FMN dependent NADH:quinone oxidoreductase</fullName>
        <ecNumber evidence="6">1.6.5.-</ecNumber>
    </recommendedName>
    <alternativeName>
        <fullName evidence="6">Azo-dye reductase</fullName>
    </alternativeName>
    <alternativeName>
        <fullName evidence="6">FMN-dependent NADH-azo compound oxidoreductase</fullName>
    </alternativeName>
    <alternativeName>
        <fullName evidence="6">FMN-dependent NADH-azoreductase</fullName>
        <ecNumber evidence="6">1.7.1.17</ecNumber>
    </alternativeName>
</protein>
<evidence type="ECO:0000256" key="3">
    <source>
        <dbReference type="ARBA" id="ARBA00023002"/>
    </source>
</evidence>
<name>A0ABD4UIZ9_9BURK</name>
<reference evidence="8 9" key="2">
    <citation type="journal article" date="2017" name="Front. Microbiol.">
        <title>Genomics Reveals a Unique Clone of Burkholderia cenocepacia Harboring an Actively Excising Novel Genomic Island.</title>
        <authorList>
            <person name="Patil P.P."/>
            <person name="Mali S."/>
            <person name="Midha S."/>
            <person name="Gautam V."/>
            <person name="Dash L."/>
            <person name="Kumar S."/>
            <person name="Shastri J."/>
            <person name="Singhal L."/>
            <person name="Patil P.B."/>
        </authorList>
    </citation>
    <scope>NUCLEOTIDE SEQUENCE [LARGE SCALE GENOMIC DNA]</scope>
    <source>
        <strain evidence="8 9">BC-19</strain>
    </source>
</reference>
<dbReference type="SUPFAM" id="SSF52218">
    <property type="entry name" value="Flavoproteins"/>
    <property type="match status" value="1"/>
</dbReference>
<dbReference type="Gene3D" id="3.40.50.360">
    <property type="match status" value="1"/>
</dbReference>
<proteinExistence type="inferred from homology"/>
<comment type="catalytic activity">
    <reaction evidence="6">
        <text>2 a quinone + NADH + H(+) = 2 a 1,4-benzosemiquinone + NAD(+)</text>
        <dbReference type="Rhea" id="RHEA:65952"/>
        <dbReference type="ChEBI" id="CHEBI:15378"/>
        <dbReference type="ChEBI" id="CHEBI:57540"/>
        <dbReference type="ChEBI" id="CHEBI:57945"/>
        <dbReference type="ChEBI" id="CHEBI:132124"/>
        <dbReference type="ChEBI" id="CHEBI:134225"/>
    </reaction>
</comment>
<evidence type="ECO:0000259" key="7">
    <source>
        <dbReference type="Pfam" id="PF02525"/>
    </source>
</evidence>